<comment type="caution">
    <text evidence="1">The sequence shown here is derived from an EMBL/GenBank/DDBJ whole genome shotgun (WGS) entry which is preliminary data.</text>
</comment>
<protein>
    <submittedName>
        <fullName evidence="1">Uncharacterized protein</fullName>
    </submittedName>
</protein>
<dbReference type="Proteomes" id="UP000237000">
    <property type="component" value="Unassembled WGS sequence"/>
</dbReference>
<evidence type="ECO:0000313" key="1">
    <source>
        <dbReference type="EMBL" id="PON96654.1"/>
    </source>
</evidence>
<proteinExistence type="predicted"/>
<gene>
    <name evidence="1" type="ORF">TorRG33x02_076350</name>
</gene>
<organism evidence="1 2">
    <name type="scientific">Trema orientale</name>
    <name type="common">Charcoal tree</name>
    <name type="synonym">Celtis orientalis</name>
    <dbReference type="NCBI Taxonomy" id="63057"/>
    <lineage>
        <taxon>Eukaryota</taxon>
        <taxon>Viridiplantae</taxon>
        <taxon>Streptophyta</taxon>
        <taxon>Embryophyta</taxon>
        <taxon>Tracheophyta</taxon>
        <taxon>Spermatophyta</taxon>
        <taxon>Magnoliopsida</taxon>
        <taxon>eudicotyledons</taxon>
        <taxon>Gunneridae</taxon>
        <taxon>Pentapetalae</taxon>
        <taxon>rosids</taxon>
        <taxon>fabids</taxon>
        <taxon>Rosales</taxon>
        <taxon>Cannabaceae</taxon>
        <taxon>Trema</taxon>
    </lineage>
</organism>
<keyword evidence="2" id="KW-1185">Reference proteome</keyword>
<name>A0A2P5FFV8_TREOI</name>
<dbReference type="AlphaFoldDB" id="A0A2P5FFV8"/>
<reference evidence="2" key="1">
    <citation type="submission" date="2016-06" db="EMBL/GenBank/DDBJ databases">
        <title>Parallel loss of symbiosis genes in relatives of nitrogen-fixing non-legume Parasponia.</title>
        <authorList>
            <person name="Van Velzen R."/>
            <person name="Holmer R."/>
            <person name="Bu F."/>
            <person name="Rutten L."/>
            <person name="Van Zeijl A."/>
            <person name="Liu W."/>
            <person name="Santuari L."/>
            <person name="Cao Q."/>
            <person name="Sharma T."/>
            <person name="Shen D."/>
            <person name="Roswanjaya Y."/>
            <person name="Wardhani T."/>
            <person name="Kalhor M.S."/>
            <person name="Jansen J."/>
            <person name="Van den Hoogen J."/>
            <person name="Gungor B."/>
            <person name="Hartog M."/>
            <person name="Hontelez J."/>
            <person name="Verver J."/>
            <person name="Yang W.-C."/>
            <person name="Schijlen E."/>
            <person name="Repin R."/>
            <person name="Schilthuizen M."/>
            <person name="Schranz E."/>
            <person name="Heidstra R."/>
            <person name="Miyata K."/>
            <person name="Fedorova E."/>
            <person name="Kohlen W."/>
            <person name="Bisseling T."/>
            <person name="Smit S."/>
            <person name="Geurts R."/>
        </authorList>
    </citation>
    <scope>NUCLEOTIDE SEQUENCE [LARGE SCALE GENOMIC DNA]</scope>
    <source>
        <strain evidence="2">cv. RG33-2</strain>
    </source>
</reference>
<dbReference type="EMBL" id="JXTC01000037">
    <property type="protein sequence ID" value="PON96654.1"/>
    <property type="molecule type" value="Genomic_DNA"/>
</dbReference>
<sequence>MVAIDKDAYRRSQINGQDLRFTSYESRPLDLLSSLSAFGHKKDRSMHSMLSQWNPIIPCPFH</sequence>
<evidence type="ECO:0000313" key="2">
    <source>
        <dbReference type="Proteomes" id="UP000237000"/>
    </source>
</evidence>
<dbReference type="InParanoid" id="A0A2P5FFV8"/>
<accession>A0A2P5FFV8</accession>
<dbReference type="OrthoDB" id="10334490at2759"/>